<feature type="domain" description="Reverse transcriptase RNase H-like" evidence="7">
    <location>
        <begin position="4"/>
        <end position="92"/>
    </location>
</feature>
<dbReference type="Pfam" id="PF17917">
    <property type="entry name" value="RT_RNaseH"/>
    <property type="match status" value="1"/>
</dbReference>
<keyword evidence="3" id="KW-0540">Nuclease</keyword>
<evidence type="ECO:0000256" key="1">
    <source>
        <dbReference type="ARBA" id="ARBA00022679"/>
    </source>
</evidence>
<reference evidence="8 9" key="1">
    <citation type="submission" date="2023-02" db="EMBL/GenBank/DDBJ databases">
        <title>LHISI_Scaffold_Assembly.</title>
        <authorList>
            <person name="Stuart O.P."/>
            <person name="Cleave R."/>
            <person name="Magrath M.J.L."/>
            <person name="Mikheyev A.S."/>
        </authorList>
    </citation>
    <scope>NUCLEOTIDE SEQUENCE [LARGE SCALE GENOMIC DNA]</scope>
    <source>
        <strain evidence="8">Daus_M_001</strain>
        <tissue evidence="8">Leg muscle</tissue>
    </source>
</reference>
<comment type="caution">
    <text evidence="8">The sequence shown here is derived from an EMBL/GenBank/DDBJ whole genome shotgun (WGS) entry which is preliminary data.</text>
</comment>
<keyword evidence="1" id="KW-0808">Transferase</keyword>
<evidence type="ECO:0000313" key="8">
    <source>
        <dbReference type="EMBL" id="KAJ8884730.1"/>
    </source>
</evidence>
<evidence type="ECO:0000256" key="3">
    <source>
        <dbReference type="ARBA" id="ARBA00022722"/>
    </source>
</evidence>
<keyword evidence="4" id="KW-0255">Endonuclease</keyword>
<proteinExistence type="predicted"/>
<dbReference type="PANTHER" id="PTHR37984">
    <property type="entry name" value="PROTEIN CBG26694"/>
    <property type="match status" value="1"/>
</dbReference>
<evidence type="ECO:0000256" key="6">
    <source>
        <dbReference type="ARBA" id="ARBA00022918"/>
    </source>
</evidence>
<gene>
    <name evidence="8" type="ORF">PR048_010926</name>
</gene>
<sequence>MPHSLYGIGVVLSHRVNGKEKPVAFTSSTLSKAEKALTTIFAVKHFHIYLYGQKFTLLTDHQPLRRLLGYDQGIPTLANSRLQHWAVVLLAYNYIIEYRKGSLMANADALLCLPILGSVDECVYSFSEALDIPMDGQVIAEAIKNDPILSKVLTMTKTGWSNVTDTNMKPFFCRCFELPCEEGFLTWGNRVVIPLGLQHLVLMVQHAEHPGIVRMKMCVLWFGGKTLRMSCKEKWKPVKLVRDC</sequence>
<protein>
    <recommendedName>
        <fullName evidence="7">Reverse transcriptase RNase H-like domain-containing protein</fullName>
    </recommendedName>
</protein>
<dbReference type="Proteomes" id="UP001159363">
    <property type="component" value="Chromosome X"/>
</dbReference>
<dbReference type="InterPro" id="IPR041373">
    <property type="entry name" value="RT_RNaseH"/>
</dbReference>
<dbReference type="CDD" id="cd09274">
    <property type="entry name" value="RNase_HI_RT_Ty3"/>
    <property type="match status" value="1"/>
</dbReference>
<keyword evidence="2" id="KW-0548">Nucleotidyltransferase</keyword>
<evidence type="ECO:0000256" key="4">
    <source>
        <dbReference type="ARBA" id="ARBA00022759"/>
    </source>
</evidence>
<evidence type="ECO:0000256" key="5">
    <source>
        <dbReference type="ARBA" id="ARBA00022801"/>
    </source>
</evidence>
<name>A0ABQ9HK49_9NEOP</name>
<dbReference type="PANTHER" id="PTHR37984:SF5">
    <property type="entry name" value="PROTEIN NYNRIN-LIKE"/>
    <property type="match status" value="1"/>
</dbReference>
<accession>A0ABQ9HK49</accession>
<evidence type="ECO:0000259" key="7">
    <source>
        <dbReference type="Pfam" id="PF17917"/>
    </source>
</evidence>
<dbReference type="SUPFAM" id="SSF56672">
    <property type="entry name" value="DNA/RNA polymerases"/>
    <property type="match status" value="1"/>
</dbReference>
<keyword evidence="6" id="KW-0695">RNA-directed DNA polymerase</keyword>
<keyword evidence="9" id="KW-1185">Reference proteome</keyword>
<evidence type="ECO:0000256" key="2">
    <source>
        <dbReference type="ARBA" id="ARBA00022695"/>
    </source>
</evidence>
<dbReference type="InterPro" id="IPR043502">
    <property type="entry name" value="DNA/RNA_pol_sf"/>
</dbReference>
<dbReference type="InterPro" id="IPR050951">
    <property type="entry name" value="Retrovirus_Pol_polyprotein"/>
</dbReference>
<dbReference type="EMBL" id="JARBHB010000004">
    <property type="protein sequence ID" value="KAJ8884730.1"/>
    <property type="molecule type" value="Genomic_DNA"/>
</dbReference>
<keyword evidence="5" id="KW-0378">Hydrolase</keyword>
<organism evidence="8 9">
    <name type="scientific">Dryococelus australis</name>
    <dbReference type="NCBI Taxonomy" id="614101"/>
    <lineage>
        <taxon>Eukaryota</taxon>
        <taxon>Metazoa</taxon>
        <taxon>Ecdysozoa</taxon>
        <taxon>Arthropoda</taxon>
        <taxon>Hexapoda</taxon>
        <taxon>Insecta</taxon>
        <taxon>Pterygota</taxon>
        <taxon>Neoptera</taxon>
        <taxon>Polyneoptera</taxon>
        <taxon>Phasmatodea</taxon>
        <taxon>Verophasmatodea</taxon>
        <taxon>Anareolatae</taxon>
        <taxon>Phasmatidae</taxon>
        <taxon>Eurycanthinae</taxon>
        <taxon>Dryococelus</taxon>
    </lineage>
</organism>
<evidence type="ECO:0000313" key="9">
    <source>
        <dbReference type="Proteomes" id="UP001159363"/>
    </source>
</evidence>